<dbReference type="Proteomes" id="UP000199147">
    <property type="component" value="Unassembled WGS sequence"/>
</dbReference>
<reference evidence="3" key="1">
    <citation type="submission" date="2015-07" db="EMBL/GenBank/DDBJ databases">
        <authorList>
            <person name="Urmite Genomes"/>
        </authorList>
    </citation>
    <scope>NUCLEOTIDE SEQUENCE [LARGE SCALE GENOMIC DNA]</scope>
    <source>
        <strain evidence="3">type strain: ATCC 49404</strain>
    </source>
</reference>
<sequence>MADKSQGRMPKKPAMTIKERRAAKRTKAAEVGETIPKRKRPDRV</sequence>
<gene>
    <name evidence="2" type="ORF">BN2156_03157</name>
</gene>
<feature type="region of interest" description="Disordered" evidence="1">
    <location>
        <begin position="1"/>
        <end position="44"/>
    </location>
</feature>
<proteinExistence type="predicted"/>
<dbReference type="AlphaFoldDB" id="A0A0H5RQ70"/>
<protein>
    <submittedName>
        <fullName evidence="2">Uncharacterized protein</fullName>
    </submittedName>
</protein>
<accession>A0A0H5RQ70</accession>
<evidence type="ECO:0000313" key="2">
    <source>
        <dbReference type="EMBL" id="CRZ16290.1"/>
    </source>
</evidence>
<organism evidence="2 3">
    <name type="scientific">Mycolicibacterium neworleansense</name>
    <dbReference type="NCBI Taxonomy" id="146018"/>
    <lineage>
        <taxon>Bacteria</taxon>
        <taxon>Bacillati</taxon>
        <taxon>Actinomycetota</taxon>
        <taxon>Actinomycetes</taxon>
        <taxon>Mycobacteriales</taxon>
        <taxon>Mycobacteriaceae</taxon>
        <taxon>Mycolicibacterium</taxon>
    </lineage>
</organism>
<name>A0A0H5RQ70_9MYCO</name>
<evidence type="ECO:0000313" key="3">
    <source>
        <dbReference type="Proteomes" id="UP000199147"/>
    </source>
</evidence>
<evidence type="ECO:0000256" key="1">
    <source>
        <dbReference type="SAM" id="MobiDB-lite"/>
    </source>
</evidence>
<keyword evidence="3" id="KW-1185">Reference proteome</keyword>
<dbReference type="EMBL" id="CWKH01000002">
    <property type="protein sequence ID" value="CRZ16290.1"/>
    <property type="molecule type" value="Genomic_DNA"/>
</dbReference>